<keyword evidence="3" id="KW-1185">Reference proteome</keyword>
<dbReference type="InParanoid" id="A0A0P0VHV9"/>
<name>A0A0P0VHV9_ORYSJ</name>
<sequence length="81" mass="9033">MAQLDEQSIEHRRLQSSHEQAPHISLERNQDPIHGPSHSAEDSTQRHASLENTVAMISTNLHIKLNMGISAPAWPLLTAHL</sequence>
<dbReference type="AlphaFoldDB" id="A0A0P0VHV9"/>
<accession>A0A0P0VHV9</accession>
<feature type="compositionally biased region" description="Basic and acidic residues" evidence="1">
    <location>
        <begin position="39"/>
        <end position="49"/>
    </location>
</feature>
<protein>
    <submittedName>
        <fullName evidence="2">Os02g0297666 protein</fullName>
    </submittedName>
</protein>
<reference evidence="2 3" key="3">
    <citation type="journal article" date="2013" name="Rice">
        <title>Improvement of the Oryza sativa Nipponbare reference genome using next generation sequence and optical map data.</title>
        <authorList>
            <person name="Kawahara Y."/>
            <person name="de la Bastide M."/>
            <person name="Hamilton J.P."/>
            <person name="Kanamori H."/>
            <person name="McCombie W.R."/>
            <person name="Ouyang S."/>
            <person name="Schwartz D.C."/>
            <person name="Tanaka T."/>
            <person name="Wu J."/>
            <person name="Zhou S."/>
            <person name="Childs K.L."/>
            <person name="Davidson R.M."/>
            <person name="Lin H."/>
            <person name="Quesada-Ocampo L."/>
            <person name="Vaillancourt B."/>
            <person name="Sakai H."/>
            <person name="Lee S.S."/>
            <person name="Kim J."/>
            <person name="Numa H."/>
            <person name="Itoh T."/>
            <person name="Buell C.R."/>
            <person name="Matsumoto T."/>
        </authorList>
    </citation>
    <scope>NUCLEOTIDE SEQUENCE [LARGE SCALE GENOMIC DNA]</scope>
    <source>
        <strain evidence="3">cv. Nipponbare</strain>
    </source>
</reference>
<evidence type="ECO:0000256" key="1">
    <source>
        <dbReference type="SAM" id="MobiDB-lite"/>
    </source>
</evidence>
<dbReference type="EMBL" id="AP014958">
    <property type="protein sequence ID" value="BAS78229.1"/>
    <property type="molecule type" value="Genomic_DNA"/>
</dbReference>
<organism evidence="2 3">
    <name type="scientific">Oryza sativa subsp. japonica</name>
    <name type="common">Rice</name>
    <dbReference type="NCBI Taxonomy" id="39947"/>
    <lineage>
        <taxon>Eukaryota</taxon>
        <taxon>Viridiplantae</taxon>
        <taxon>Streptophyta</taxon>
        <taxon>Embryophyta</taxon>
        <taxon>Tracheophyta</taxon>
        <taxon>Spermatophyta</taxon>
        <taxon>Magnoliopsida</taxon>
        <taxon>Liliopsida</taxon>
        <taxon>Poales</taxon>
        <taxon>Poaceae</taxon>
        <taxon>BOP clade</taxon>
        <taxon>Oryzoideae</taxon>
        <taxon>Oryzeae</taxon>
        <taxon>Oryzinae</taxon>
        <taxon>Oryza</taxon>
        <taxon>Oryza sativa</taxon>
    </lineage>
</organism>
<dbReference type="PaxDb" id="39947-A0A0P0VHV9"/>
<dbReference type="Proteomes" id="UP000059680">
    <property type="component" value="Chromosome 2"/>
</dbReference>
<proteinExistence type="predicted"/>
<evidence type="ECO:0000313" key="2">
    <source>
        <dbReference type="EMBL" id="BAS78229.1"/>
    </source>
</evidence>
<dbReference type="Gramene" id="Os02t0297666-00">
    <property type="protein sequence ID" value="Os02t0297666-00"/>
    <property type="gene ID" value="Os02g0297666"/>
</dbReference>
<evidence type="ECO:0000313" key="3">
    <source>
        <dbReference type="Proteomes" id="UP000059680"/>
    </source>
</evidence>
<reference evidence="3" key="1">
    <citation type="journal article" date="2005" name="Nature">
        <title>The map-based sequence of the rice genome.</title>
        <authorList>
            <consortium name="International rice genome sequencing project (IRGSP)"/>
            <person name="Matsumoto T."/>
            <person name="Wu J."/>
            <person name="Kanamori H."/>
            <person name="Katayose Y."/>
            <person name="Fujisawa M."/>
            <person name="Namiki N."/>
            <person name="Mizuno H."/>
            <person name="Yamamoto K."/>
            <person name="Antonio B.A."/>
            <person name="Baba T."/>
            <person name="Sakata K."/>
            <person name="Nagamura Y."/>
            <person name="Aoki H."/>
            <person name="Arikawa K."/>
            <person name="Arita K."/>
            <person name="Bito T."/>
            <person name="Chiden Y."/>
            <person name="Fujitsuka N."/>
            <person name="Fukunaka R."/>
            <person name="Hamada M."/>
            <person name="Harada C."/>
            <person name="Hayashi A."/>
            <person name="Hijishita S."/>
            <person name="Honda M."/>
            <person name="Hosokawa S."/>
            <person name="Ichikawa Y."/>
            <person name="Idonuma A."/>
            <person name="Iijima M."/>
            <person name="Ikeda M."/>
            <person name="Ikeno M."/>
            <person name="Ito K."/>
            <person name="Ito S."/>
            <person name="Ito T."/>
            <person name="Ito Y."/>
            <person name="Ito Y."/>
            <person name="Iwabuchi A."/>
            <person name="Kamiya K."/>
            <person name="Karasawa W."/>
            <person name="Kurita K."/>
            <person name="Katagiri S."/>
            <person name="Kikuta A."/>
            <person name="Kobayashi H."/>
            <person name="Kobayashi N."/>
            <person name="Machita K."/>
            <person name="Maehara T."/>
            <person name="Masukawa M."/>
            <person name="Mizubayashi T."/>
            <person name="Mukai Y."/>
            <person name="Nagasaki H."/>
            <person name="Nagata Y."/>
            <person name="Naito S."/>
            <person name="Nakashima M."/>
            <person name="Nakama Y."/>
            <person name="Nakamichi Y."/>
            <person name="Nakamura M."/>
            <person name="Meguro A."/>
            <person name="Negishi M."/>
            <person name="Ohta I."/>
            <person name="Ohta T."/>
            <person name="Okamoto M."/>
            <person name="Ono N."/>
            <person name="Saji S."/>
            <person name="Sakaguchi M."/>
            <person name="Sakai K."/>
            <person name="Shibata M."/>
            <person name="Shimokawa T."/>
            <person name="Song J."/>
            <person name="Takazaki Y."/>
            <person name="Terasawa K."/>
            <person name="Tsugane M."/>
            <person name="Tsuji K."/>
            <person name="Ueda S."/>
            <person name="Waki K."/>
            <person name="Yamagata H."/>
            <person name="Yamamoto M."/>
            <person name="Yamamoto S."/>
            <person name="Yamane H."/>
            <person name="Yoshiki S."/>
            <person name="Yoshihara R."/>
            <person name="Yukawa K."/>
            <person name="Zhong H."/>
            <person name="Yano M."/>
            <person name="Yuan Q."/>
            <person name="Ouyang S."/>
            <person name="Liu J."/>
            <person name="Jones K.M."/>
            <person name="Gansberger K."/>
            <person name="Moffat K."/>
            <person name="Hill J."/>
            <person name="Bera J."/>
            <person name="Fadrosh D."/>
            <person name="Jin S."/>
            <person name="Johri S."/>
            <person name="Kim M."/>
            <person name="Overton L."/>
            <person name="Reardon M."/>
            <person name="Tsitrin T."/>
            <person name="Vuong H."/>
            <person name="Weaver B."/>
            <person name="Ciecko A."/>
            <person name="Tallon L."/>
            <person name="Jackson J."/>
            <person name="Pai G."/>
            <person name="Aken S.V."/>
            <person name="Utterback T."/>
            <person name="Reidmuller S."/>
            <person name="Feldblyum T."/>
            <person name="Hsiao J."/>
            <person name="Zismann V."/>
            <person name="Iobst S."/>
            <person name="de Vazeille A.R."/>
            <person name="Buell C.R."/>
            <person name="Ying K."/>
            <person name="Li Y."/>
            <person name="Lu T."/>
            <person name="Huang Y."/>
            <person name="Zhao Q."/>
            <person name="Feng Q."/>
            <person name="Zhang L."/>
            <person name="Zhu J."/>
            <person name="Weng Q."/>
            <person name="Mu J."/>
            <person name="Lu Y."/>
            <person name="Fan D."/>
            <person name="Liu Y."/>
            <person name="Guan J."/>
            <person name="Zhang Y."/>
            <person name="Yu S."/>
            <person name="Liu X."/>
            <person name="Zhang Y."/>
            <person name="Hong G."/>
            <person name="Han B."/>
            <person name="Choisne N."/>
            <person name="Demange N."/>
            <person name="Orjeda G."/>
            <person name="Samain S."/>
            <person name="Cattolico L."/>
            <person name="Pelletier E."/>
            <person name="Couloux A."/>
            <person name="Segurens B."/>
            <person name="Wincker P."/>
            <person name="D'Hont A."/>
            <person name="Scarpelli C."/>
            <person name="Weissenbach J."/>
            <person name="Salanoubat M."/>
            <person name="Quetier F."/>
            <person name="Yu Y."/>
            <person name="Kim H.R."/>
            <person name="Rambo T."/>
            <person name="Currie J."/>
            <person name="Collura K."/>
            <person name="Luo M."/>
            <person name="Yang T."/>
            <person name="Ammiraju J.S.S."/>
            <person name="Engler F."/>
            <person name="Soderlund C."/>
            <person name="Wing R.A."/>
            <person name="Palmer L.E."/>
            <person name="de la Bastide M."/>
            <person name="Spiegel L."/>
            <person name="Nascimento L."/>
            <person name="Zutavern T."/>
            <person name="O'Shaughnessy A."/>
            <person name="Dike S."/>
            <person name="Dedhia N."/>
            <person name="Preston R."/>
            <person name="Balija V."/>
            <person name="McCombie W.R."/>
            <person name="Chow T."/>
            <person name="Chen H."/>
            <person name="Chung M."/>
            <person name="Chen C."/>
            <person name="Shaw J."/>
            <person name="Wu H."/>
            <person name="Hsiao K."/>
            <person name="Chao Y."/>
            <person name="Chu M."/>
            <person name="Cheng C."/>
            <person name="Hour A."/>
            <person name="Lee P."/>
            <person name="Lin S."/>
            <person name="Lin Y."/>
            <person name="Liou J."/>
            <person name="Liu S."/>
            <person name="Hsing Y."/>
            <person name="Raghuvanshi S."/>
            <person name="Mohanty A."/>
            <person name="Bharti A.K."/>
            <person name="Gaur A."/>
            <person name="Gupta V."/>
            <person name="Kumar D."/>
            <person name="Ravi V."/>
            <person name="Vij S."/>
            <person name="Kapur A."/>
            <person name="Khurana P."/>
            <person name="Khurana P."/>
            <person name="Khurana J.P."/>
            <person name="Tyagi A.K."/>
            <person name="Gaikwad K."/>
            <person name="Singh A."/>
            <person name="Dalal V."/>
            <person name="Srivastava S."/>
            <person name="Dixit A."/>
            <person name="Pal A.K."/>
            <person name="Ghazi I.A."/>
            <person name="Yadav M."/>
            <person name="Pandit A."/>
            <person name="Bhargava A."/>
            <person name="Sureshbabu K."/>
            <person name="Batra K."/>
            <person name="Sharma T.R."/>
            <person name="Mohapatra T."/>
            <person name="Singh N.K."/>
            <person name="Messing J."/>
            <person name="Nelson A.B."/>
            <person name="Fuks G."/>
            <person name="Kavchok S."/>
            <person name="Keizer G."/>
            <person name="Linton E."/>
            <person name="Llaca V."/>
            <person name="Song R."/>
            <person name="Tanyolac B."/>
            <person name="Young S."/>
            <person name="Ho-Il K."/>
            <person name="Hahn J.H."/>
            <person name="Sangsakoo G."/>
            <person name="Vanavichit A."/>
            <person name="de Mattos Luiz.A.T."/>
            <person name="Zimmer P.D."/>
            <person name="Malone G."/>
            <person name="Dellagostin O."/>
            <person name="de Oliveira A.C."/>
            <person name="Bevan M."/>
            <person name="Bancroft I."/>
            <person name="Minx P."/>
            <person name="Cordum H."/>
            <person name="Wilson R."/>
            <person name="Cheng Z."/>
            <person name="Jin W."/>
            <person name="Jiang J."/>
            <person name="Leong S.A."/>
            <person name="Iwama H."/>
            <person name="Gojobori T."/>
            <person name="Itoh T."/>
            <person name="Niimura Y."/>
            <person name="Fujii Y."/>
            <person name="Habara T."/>
            <person name="Sakai H."/>
            <person name="Sato Y."/>
            <person name="Wilson G."/>
            <person name="Kumar K."/>
            <person name="McCouch S."/>
            <person name="Juretic N."/>
            <person name="Hoen D."/>
            <person name="Wright S."/>
            <person name="Bruskiewich R."/>
            <person name="Bureau T."/>
            <person name="Miyao A."/>
            <person name="Hirochika H."/>
            <person name="Nishikawa T."/>
            <person name="Kadowaki K."/>
            <person name="Sugiura M."/>
            <person name="Burr B."/>
            <person name="Sasaki T."/>
        </authorList>
    </citation>
    <scope>NUCLEOTIDE SEQUENCE [LARGE SCALE GENOMIC DNA]</scope>
    <source>
        <strain evidence="3">cv. Nipponbare</strain>
    </source>
</reference>
<gene>
    <name evidence="2" type="ordered locus">Os02g0297666</name>
    <name evidence="2" type="ORF">OSNPB_020297666</name>
</gene>
<feature type="region of interest" description="Disordered" evidence="1">
    <location>
        <begin position="1"/>
        <end position="49"/>
    </location>
</feature>
<reference evidence="2 3" key="2">
    <citation type="journal article" date="2013" name="Plant Cell Physiol.">
        <title>Rice Annotation Project Database (RAP-DB): an integrative and interactive database for rice genomics.</title>
        <authorList>
            <person name="Sakai H."/>
            <person name="Lee S.S."/>
            <person name="Tanaka T."/>
            <person name="Numa H."/>
            <person name="Kim J."/>
            <person name="Kawahara Y."/>
            <person name="Wakimoto H."/>
            <person name="Yang C.C."/>
            <person name="Iwamoto M."/>
            <person name="Abe T."/>
            <person name="Yamada Y."/>
            <person name="Muto A."/>
            <person name="Inokuchi H."/>
            <person name="Ikemura T."/>
            <person name="Matsumoto T."/>
            <person name="Sasaki T."/>
            <person name="Itoh T."/>
        </authorList>
    </citation>
    <scope>NUCLEOTIDE SEQUENCE [LARGE SCALE GENOMIC DNA]</scope>
    <source>
        <strain evidence="3">cv. Nipponbare</strain>
    </source>
</reference>